<name>A0ABV8NU23_9BURK</name>
<proteinExistence type="inferred from homology"/>
<dbReference type="CDD" id="cd07012">
    <property type="entry name" value="PBP2_Bug_TTT"/>
    <property type="match status" value="1"/>
</dbReference>
<dbReference type="InterPro" id="IPR042100">
    <property type="entry name" value="Bug_dom1"/>
</dbReference>
<dbReference type="Gene3D" id="3.40.190.150">
    <property type="entry name" value="Bordetella uptake gene, domain 1"/>
    <property type="match status" value="1"/>
</dbReference>
<dbReference type="SUPFAM" id="SSF53850">
    <property type="entry name" value="Periplasmic binding protein-like II"/>
    <property type="match status" value="1"/>
</dbReference>
<dbReference type="InterPro" id="IPR005064">
    <property type="entry name" value="BUG"/>
</dbReference>
<comment type="similarity">
    <text evidence="1">Belongs to the UPF0065 (bug) family.</text>
</comment>
<feature type="chain" id="PRO_5047420984" evidence="2">
    <location>
        <begin position="25"/>
        <end position="321"/>
    </location>
</feature>
<evidence type="ECO:0000313" key="4">
    <source>
        <dbReference type="Proteomes" id="UP001595848"/>
    </source>
</evidence>
<keyword evidence="4" id="KW-1185">Reference proteome</keyword>
<dbReference type="Gene3D" id="3.40.190.10">
    <property type="entry name" value="Periplasmic binding protein-like II"/>
    <property type="match status" value="1"/>
</dbReference>
<dbReference type="RefSeq" id="WP_246600225.1">
    <property type="nucleotide sequence ID" value="NZ_JAHTBN010000001.1"/>
</dbReference>
<gene>
    <name evidence="3" type="ORF">ACFOY1_02215</name>
</gene>
<comment type="caution">
    <text evidence="3">The sequence shown here is derived from an EMBL/GenBank/DDBJ whole genome shotgun (WGS) entry which is preliminary data.</text>
</comment>
<evidence type="ECO:0000256" key="2">
    <source>
        <dbReference type="SAM" id="SignalP"/>
    </source>
</evidence>
<dbReference type="PIRSF" id="PIRSF017082">
    <property type="entry name" value="YflP"/>
    <property type="match status" value="1"/>
</dbReference>
<dbReference type="PANTHER" id="PTHR42928">
    <property type="entry name" value="TRICARBOXYLATE-BINDING PROTEIN"/>
    <property type="match status" value="1"/>
</dbReference>
<accession>A0ABV8NU23</accession>
<evidence type="ECO:0000256" key="1">
    <source>
        <dbReference type="ARBA" id="ARBA00006987"/>
    </source>
</evidence>
<reference evidence="4" key="1">
    <citation type="journal article" date="2019" name="Int. J. Syst. Evol. Microbiol.">
        <title>The Global Catalogue of Microorganisms (GCM) 10K type strain sequencing project: providing services to taxonomists for standard genome sequencing and annotation.</title>
        <authorList>
            <consortium name="The Broad Institute Genomics Platform"/>
            <consortium name="The Broad Institute Genome Sequencing Center for Infectious Disease"/>
            <person name="Wu L."/>
            <person name="Ma J."/>
        </authorList>
    </citation>
    <scope>NUCLEOTIDE SEQUENCE [LARGE SCALE GENOMIC DNA]</scope>
    <source>
        <strain evidence="4">LMG 24813</strain>
    </source>
</reference>
<keyword evidence="2" id="KW-0732">Signal</keyword>
<organism evidence="3 4">
    <name type="scientific">Candidimonas humi</name>
    <dbReference type="NCBI Taxonomy" id="683355"/>
    <lineage>
        <taxon>Bacteria</taxon>
        <taxon>Pseudomonadati</taxon>
        <taxon>Pseudomonadota</taxon>
        <taxon>Betaproteobacteria</taxon>
        <taxon>Burkholderiales</taxon>
        <taxon>Alcaligenaceae</taxon>
        <taxon>Candidimonas</taxon>
    </lineage>
</organism>
<protein>
    <submittedName>
        <fullName evidence="3">Bug family tripartite tricarboxylate transporter substrate binding protein</fullName>
    </submittedName>
</protein>
<dbReference type="PANTHER" id="PTHR42928:SF5">
    <property type="entry name" value="BLR1237 PROTEIN"/>
    <property type="match status" value="1"/>
</dbReference>
<feature type="signal peptide" evidence="2">
    <location>
        <begin position="1"/>
        <end position="24"/>
    </location>
</feature>
<dbReference type="EMBL" id="JBHSBV010000001">
    <property type="protein sequence ID" value="MFC4199757.1"/>
    <property type="molecule type" value="Genomic_DNA"/>
</dbReference>
<evidence type="ECO:0000313" key="3">
    <source>
        <dbReference type="EMBL" id="MFC4199757.1"/>
    </source>
</evidence>
<dbReference type="Pfam" id="PF03401">
    <property type="entry name" value="TctC"/>
    <property type="match status" value="1"/>
</dbReference>
<dbReference type="Proteomes" id="UP001595848">
    <property type="component" value="Unassembled WGS sequence"/>
</dbReference>
<sequence length="321" mass="33263">MSTNKIFKLSLLCAAMAASSAALAAYPDRTITMIVPFAPGGNLDITARAIAPALSKALGGESVVVENKPGAGGSIGAGYVARTKPDGYTLLVTTPNAIAVTPYMTKTPYSLKSFRAVGLVAYTPLIIDVNGKSKFKTIQDLMKYACANPGKVTVGHSGIGTTNYIGLIRLEEASNCKFSAIPYKGSGPALVDLLGNQIDVVVDQLSSSAPQVHSGNLKALAVMTANRVPDLPNVPTLQEAGVKGVDASTSTGLLVPEKTPDDVVNTLNKALQKVAQDPSVRNVLGKVGSSAISSTPEKFMSMIDDESKIAGKLSAEGKLKK</sequence>